<organism evidence="5 6">
    <name type="scientific">Aristolochia fimbriata</name>
    <name type="common">White veined hardy Dutchman's pipe vine</name>
    <dbReference type="NCBI Taxonomy" id="158543"/>
    <lineage>
        <taxon>Eukaryota</taxon>
        <taxon>Viridiplantae</taxon>
        <taxon>Streptophyta</taxon>
        <taxon>Embryophyta</taxon>
        <taxon>Tracheophyta</taxon>
        <taxon>Spermatophyta</taxon>
        <taxon>Magnoliopsida</taxon>
        <taxon>Magnoliidae</taxon>
        <taxon>Piperales</taxon>
        <taxon>Aristolochiaceae</taxon>
        <taxon>Aristolochia</taxon>
    </lineage>
</organism>
<dbReference type="InterPro" id="IPR036291">
    <property type="entry name" value="NAD(P)-bd_dom_sf"/>
</dbReference>
<evidence type="ECO:0000256" key="2">
    <source>
        <dbReference type="ARBA" id="ARBA00023002"/>
    </source>
</evidence>
<proteinExistence type="inferred from homology"/>
<evidence type="ECO:0000256" key="1">
    <source>
        <dbReference type="ARBA" id="ARBA00006484"/>
    </source>
</evidence>
<dbReference type="EMBL" id="JAINDJ010000002">
    <property type="protein sequence ID" value="KAG9457552.1"/>
    <property type="molecule type" value="Genomic_DNA"/>
</dbReference>
<dbReference type="PRINTS" id="PR00080">
    <property type="entry name" value="SDRFAMILY"/>
</dbReference>
<comment type="caution">
    <text evidence="5">The sequence shown here is derived from an EMBL/GenBank/DDBJ whole genome shotgun (WGS) entry which is preliminary data.</text>
</comment>
<dbReference type="GO" id="GO:0006629">
    <property type="term" value="P:lipid metabolic process"/>
    <property type="evidence" value="ECO:0007669"/>
    <property type="project" value="UniProtKB-KW"/>
</dbReference>
<accession>A0AAV7F8R2</accession>
<evidence type="ECO:0000313" key="5">
    <source>
        <dbReference type="EMBL" id="KAG9457552.1"/>
    </source>
</evidence>
<evidence type="ECO:0000256" key="4">
    <source>
        <dbReference type="ARBA" id="ARBA00023098"/>
    </source>
</evidence>
<dbReference type="FunFam" id="3.40.50.720:FF:000084">
    <property type="entry name" value="Short-chain dehydrogenase reductase"/>
    <property type="match status" value="1"/>
</dbReference>
<dbReference type="PANTHER" id="PTHR43180">
    <property type="entry name" value="3-OXOACYL-(ACYL-CARRIER-PROTEIN) REDUCTASE (AFU_ORTHOLOGUE AFUA_6G11210)"/>
    <property type="match status" value="1"/>
</dbReference>
<keyword evidence="4" id="KW-0443">Lipid metabolism</keyword>
<keyword evidence="3" id="KW-0520">NAD</keyword>
<keyword evidence="2" id="KW-0560">Oxidoreductase</keyword>
<dbReference type="PANTHER" id="PTHR43180:SF28">
    <property type="entry name" value="NAD(P)-BINDING ROSSMANN-FOLD SUPERFAMILY PROTEIN"/>
    <property type="match status" value="1"/>
</dbReference>
<reference evidence="5 6" key="1">
    <citation type="submission" date="2021-07" db="EMBL/GenBank/DDBJ databases">
        <title>The Aristolochia fimbriata genome: insights into angiosperm evolution, floral development and chemical biosynthesis.</title>
        <authorList>
            <person name="Jiao Y."/>
        </authorList>
    </citation>
    <scope>NUCLEOTIDE SEQUENCE [LARGE SCALE GENOMIC DNA]</scope>
    <source>
        <strain evidence="5">IBCAS-2021</strain>
        <tissue evidence="5">Leaf</tissue>
    </source>
</reference>
<protein>
    <submittedName>
        <fullName evidence="5">Uncharacterized protein</fullName>
    </submittedName>
</protein>
<name>A0AAV7F8R2_ARIFI</name>
<evidence type="ECO:0000313" key="6">
    <source>
        <dbReference type="Proteomes" id="UP000825729"/>
    </source>
</evidence>
<dbReference type="SUPFAM" id="SSF51735">
    <property type="entry name" value="NAD(P)-binding Rossmann-fold domains"/>
    <property type="match status" value="1"/>
</dbReference>
<evidence type="ECO:0000256" key="3">
    <source>
        <dbReference type="ARBA" id="ARBA00023027"/>
    </source>
</evidence>
<dbReference type="PRINTS" id="PR00081">
    <property type="entry name" value="GDHRDH"/>
</dbReference>
<keyword evidence="6" id="KW-1185">Reference proteome</keyword>
<dbReference type="InterPro" id="IPR002347">
    <property type="entry name" value="SDR_fam"/>
</dbReference>
<dbReference type="AlphaFoldDB" id="A0AAV7F8R2"/>
<dbReference type="GO" id="GO:0016491">
    <property type="term" value="F:oxidoreductase activity"/>
    <property type="evidence" value="ECO:0007669"/>
    <property type="project" value="UniProtKB-KW"/>
</dbReference>
<dbReference type="Gene3D" id="3.40.50.720">
    <property type="entry name" value="NAD(P)-binding Rossmann-like Domain"/>
    <property type="match status" value="1"/>
</dbReference>
<sequence>MALIFRNSMLKLSHESRSGLSKMALFAATRSLSSDSRRLAGKIALITGAASGIGKTTAAEFIRNGAKVIIADVQREQGEQTAGELGPDATFFHCDVTHEPSVSSAVDFAVSKHGRLDIAHHNAGIGGSASSDILHLEMSDFDAVLRVNVRGVAAGIKHAARVMARRRSGSILCTASVSGVTGGMAPLAYTASKFAVVGMVKSAAAELGGFGIRVNCVSPFAIPTPFVMEGMSEIYPGLDAGRIREIVHGAGVLKGADCEEIDIARAAVFLASDDAKYISGLNLVVDGGFTSFKRLSFPSPSEQPK</sequence>
<comment type="similarity">
    <text evidence="1">Belongs to the short-chain dehydrogenases/reductases (SDR) family.</text>
</comment>
<gene>
    <name evidence="5" type="ORF">H6P81_002060</name>
</gene>
<dbReference type="Pfam" id="PF13561">
    <property type="entry name" value="adh_short_C2"/>
    <property type="match status" value="1"/>
</dbReference>
<dbReference type="Proteomes" id="UP000825729">
    <property type="component" value="Unassembled WGS sequence"/>
</dbReference>